<accession>A0A1I6VPD7</accession>
<evidence type="ECO:0000259" key="1">
    <source>
        <dbReference type="Pfam" id="PF00754"/>
    </source>
</evidence>
<dbReference type="Proteomes" id="UP000183209">
    <property type="component" value="Unassembled WGS sequence"/>
</dbReference>
<dbReference type="PANTHER" id="PTHR47406:SF2">
    <property type="entry name" value="ALPHA GLUCURONIDASE N-TERMINAL DOMAIN-CONTAINING PROTEIN"/>
    <property type="match status" value="1"/>
</dbReference>
<dbReference type="InterPro" id="IPR032287">
    <property type="entry name" value="DUF4838"/>
</dbReference>
<evidence type="ECO:0000313" key="3">
    <source>
        <dbReference type="Proteomes" id="UP000183209"/>
    </source>
</evidence>
<dbReference type="Gene3D" id="2.60.120.260">
    <property type="entry name" value="Galactose-binding domain-like"/>
    <property type="match status" value="1"/>
</dbReference>
<name>A0A1I6VPD7_9FLAO</name>
<organism evidence="2 3">
    <name type="scientific">Zhouia amylolytica</name>
    <dbReference type="NCBI Taxonomy" id="376730"/>
    <lineage>
        <taxon>Bacteria</taxon>
        <taxon>Pseudomonadati</taxon>
        <taxon>Bacteroidota</taxon>
        <taxon>Flavobacteriia</taxon>
        <taxon>Flavobacteriales</taxon>
        <taxon>Flavobacteriaceae</taxon>
        <taxon>Zhouia</taxon>
    </lineage>
</organism>
<dbReference type="Pfam" id="PF16126">
    <property type="entry name" value="DUF4838"/>
    <property type="match status" value="1"/>
</dbReference>
<dbReference type="RefSeq" id="WP_074980175.1">
    <property type="nucleotide sequence ID" value="NZ_FPAG01000011.1"/>
</dbReference>
<dbReference type="SUPFAM" id="SSF49785">
    <property type="entry name" value="Galactose-binding domain-like"/>
    <property type="match status" value="1"/>
</dbReference>
<proteinExistence type="predicted"/>
<reference evidence="2 3" key="1">
    <citation type="submission" date="2016-10" db="EMBL/GenBank/DDBJ databases">
        <authorList>
            <person name="de Groot N.N."/>
        </authorList>
    </citation>
    <scope>NUCLEOTIDE SEQUENCE [LARGE SCALE GENOMIC DNA]</scope>
    <source>
        <strain evidence="2 3">CGMCC 1.6114</strain>
    </source>
</reference>
<dbReference type="OrthoDB" id="1099022at2"/>
<feature type="domain" description="F5/8 type C" evidence="1">
    <location>
        <begin position="601"/>
        <end position="720"/>
    </location>
</feature>
<dbReference type="InterPro" id="IPR000421">
    <property type="entry name" value="FA58C"/>
</dbReference>
<dbReference type="InterPro" id="IPR008979">
    <property type="entry name" value="Galactose-bd-like_sf"/>
</dbReference>
<dbReference type="PANTHER" id="PTHR47406">
    <property type="entry name" value="COAGULATION FACTOR 5/8 TYPE, C-TERMINAL"/>
    <property type="match status" value="1"/>
</dbReference>
<dbReference type="Pfam" id="PF00754">
    <property type="entry name" value="F5_F8_type_C"/>
    <property type="match status" value="1"/>
</dbReference>
<protein>
    <submittedName>
        <fullName evidence="2">F5/8 type C domain-containing protein</fullName>
    </submittedName>
</protein>
<gene>
    <name evidence="2" type="ORF">SAMN04487906_3271</name>
</gene>
<dbReference type="EMBL" id="FPAG01000011">
    <property type="protein sequence ID" value="SFT15603.1"/>
    <property type="molecule type" value="Genomic_DNA"/>
</dbReference>
<dbReference type="PROSITE" id="PS51257">
    <property type="entry name" value="PROKAR_LIPOPROTEIN"/>
    <property type="match status" value="1"/>
</dbReference>
<evidence type="ECO:0000313" key="2">
    <source>
        <dbReference type="EMBL" id="SFT15603.1"/>
    </source>
</evidence>
<dbReference type="AlphaFoldDB" id="A0A1I6VPD7"/>
<sequence length="738" mass="84327">MKLRSFKAYPLLLLLLLLVSCSKDKLVLIDKGHTDYTIVLDEKASEEEKKAAAVLQDYLQKITSVKVPVKLGTEGVKSIYLKTLDGDNEEIGVRSEDQDLVIYGGSDKALMDAVYVFLEQYLGCDWYTPDVASIPEMENVVLDKNLNFEYRPEIEVRTVHSRLFYENHTFADEHKVTKKSFPFYVPEARVHTFHKFIPEEQFYKEYPEYFALRNGKRLPTQLCLTNPEVLRIVIDSVASLFEKHPEATVASVSQNDNQQYCECDACKAIDEEEGSHAGTMIRFVNKVAERFPDKTISTLAYQYTRKPSKTRPDENVLVTLCSIECDRSGSIENKCEAFAEDLKGWGKLTDKIRIWDYTTQFTNFLAPFPNIHTLQPNIKLFRDNNVKWVFEQHSNNPSELFELRSYVTAKLLWNPDLNLDSLMTVFTDGYYQEAGTYIKQYVDTIHKGIQDDKDFFLFLYGDPSQAFSSYLNPEKLKQYTSIFDAAEAAVKHKPQVQERVKAARLGVDYAVLEACRKGISEDYSLTNKTEAGVNQAVVALLDKFKSTCEQWNITMMNEMGFTVNEYCDAYRKAIEVAKQPNIAKGKKVVLNTKPKKYADEDPQTLTDGALGGNNFYANWLGFEGNDLDAVVDLEGLKEISTVSSAFLQVTNHIVFYPSKVTYYVSNDGVEFKKIGSIQNPMPLNKESKINDIQYFKLDFDPVSARYVKIIAENLKEAPYWHHAAGLPSWIFIDEIIIN</sequence>